<dbReference type="EMBL" id="BOPC01000070">
    <property type="protein sequence ID" value="GIJ29412.1"/>
    <property type="molecule type" value="Genomic_DNA"/>
</dbReference>
<protein>
    <submittedName>
        <fullName evidence="4">3-oxoacyl-ACP reductase</fullName>
    </submittedName>
</protein>
<keyword evidence="3" id="KW-0560">Oxidoreductase</keyword>
<dbReference type="InterPro" id="IPR052178">
    <property type="entry name" value="Sec_Metab_Biosynth_SDR"/>
</dbReference>
<dbReference type="SUPFAM" id="SSF51735">
    <property type="entry name" value="NAD(P)-binding Rossmann-fold domains"/>
    <property type="match status" value="1"/>
</dbReference>
<accession>A0ABQ4JIP6</accession>
<dbReference type="Proteomes" id="UP000653076">
    <property type="component" value="Unassembled WGS sequence"/>
</dbReference>
<dbReference type="InterPro" id="IPR036291">
    <property type="entry name" value="NAD(P)-bd_dom_sf"/>
</dbReference>
<reference evidence="4 5" key="1">
    <citation type="submission" date="2021-01" db="EMBL/GenBank/DDBJ databases">
        <title>Whole genome shotgun sequence of Verrucosispora qiuiae NBRC 106684.</title>
        <authorList>
            <person name="Komaki H."/>
            <person name="Tamura T."/>
        </authorList>
    </citation>
    <scope>NUCLEOTIDE SEQUENCE [LARGE SCALE GENOMIC DNA]</scope>
    <source>
        <strain evidence="4 5">NBRC 106684</strain>
    </source>
</reference>
<evidence type="ECO:0000313" key="5">
    <source>
        <dbReference type="Proteomes" id="UP000653076"/>
    </source>
</evidence>
<organism evidence="4 5">
    <name type="scientific">Micromonospora qiuiae</name>
    <dbReference type="NCBI Taxonomy" id="502268"/>
    <lineage>
        <taxon>Bacteria</taxon>
        <taxon>Bacillati</taxon>
        <taxon>Actinomycetota</taxon>
        <taxon>Actinomycetes</taxon>
        <taxon>Micromonosporales</taxon>
        <taxon>Micromonosporaceae</taxon>
        <taxon>Micromonospora</taxon>
    </lineage>
</organism>
<proteinExistence type="inferred from homology"/>
<name>A0ABQ4JIP6_9ACTN</name>
<dbReference type="PRINTS" id="PR00081">
    <property type="entry name" value="GDHRDH"/>
</dbReference>
<evidence type="ECO:0000256" key="1">
    <source>
        <dbReference type="ARBA" id="ARBA00006484"/>
    </source>
</evidence>
<dbReference type="InterPro" id="IPR002347">
    <property type="entry name" value="SDR_fam"/>
</dbReference>
<evidence type="ECO:0000256" key="2">
    <source>
        <dbReference type="ARBA" id="ARBA00022857"/>
    </source>
</evidence>
<evidence type="ECO:0000313" key="4">
    <source>
        <dbReference type="EMBL" id="GIJ29412.1"/>
    </source>
</evidence>
<dbReference type="PANTHER" id="PTHR43618">
    <property type="entry name" value="7-ALPHA-HYDROXYSTEROID DEHYDROGENASE"/>
    <property type="match status" value="1"/>
</dbReference>
<keyword evidence="2" id="KW-0521">NADP</keyword>
<dbReference type="Gene3D" id="3.40.50.720">
    <property type="entry name" value="NAD(P)-binding Rossmann-like Domain"/>
    <property type="match status" value="1"/>
</dbReference>
<keyword evidence="5" id="KW-1185">Reference proteome</keyword>
<comment type="caution">
    <text evidence="4">The sequence shown here is derived from an EMBL/GenBank/DDBJ whole genome shotgun (WGS) entry which is preliminary data.</text>
</comment>
<dbReference type="PRINTS" id="PR00080">
    <property type="entry name" value="SDRFAMILY"/>
</dbReference>
<dbReference type="Pfam" id="PF13561">
    <property type="entry name" value="adh_short_C2"/>
    <property type="match status" value="1"/>
</dbReference>
<dbReference type="InterPro" id="IPR020904">
    <property type="entry name" value="Sc_DH/Rdtase_CS"/>
</dbReference>
<sequence length="281" mass="29258">MARERSVPATLPAENRPAREGMGMKDLFSVDGRTVLVTGGSRGIGLMIARGFVAAGAHVIISSRKAEVCAAVARELSAHGRCEAIPADLGNDEGARGLAAAVQDRVDKLDVLVNNAGATWGAPLEDYPESAFDKLWAINVKAVFRLTTALLPALRAAAGPDHPARVINIGSVDGLRVPAMEVYAYSATKAALHMMTRNLAHQLAGEQITINAIAPGPFESTMMAFALDDPGTRAAIESQVPLGRIGRPEDMAGTAIYLASRAGAYLTGAVIPVDGGLTTHG</sequence>
<dbReference type="PROSITE" id="PS00061">
    <property type="entry name" value="ADH_SHORT"/>
    <property type="match status" value="1"/>
</dbReference>
<gene>
    <name evidence="4" type="ORF">Vqi01_45740</name>
</gene>
<comment type="similarity">
    <text evidence="1">Belongs to the short-chain dehydrogenases/reductases (SDR) family.</text>
</comment>
<dbReference type="PANTHER" id="PTHR43618:SF17">
    <property type="entry name" value="RHAMNOLIPIDS BIOSYNTHESIS 3-OXOACYL-[ACYL-CARRIER-PROTEIN] REDUCTASE"/>
    <property type="match status" value="1"/>
</dbReference>
<evidence type="ECO:0000256" key="3">
    <source>
        <dbReference type="ARBA" id="ARBA00023002"/>
    </source>
</evidence>